<dbReference type="eggNOG" id="ENOG502S1GY">
    <property type="taxonomic scope" value="Eukaryota"/>
</dbReference>
<dbReference type="FunCoup" id="H2AQU3">
    <property type="interactions" value="142"/>
</dbReference>
<dbReference type="RefSeq" id="XP_003955878.1">
    <property type="nucleotide sequence ID" value="XM_003955829.1"/>
</dbReference>
<accession>H2AQU3</accession>
<sequence>MSRAKEIQEKLELQAKLQFSFNNTKSKVLSWLEDSAENGSSGSKIDGKHDELEDSKQAFFNLPVMHIGGGLDLSTHDNGVASNDGDIHTIGEFIESDKKVNTLSKKKKRKLDSAQRNSLYRVAKDDSKSMVALKHKIRKDLRTNVRFKIENEKLGVKKTAQSANIPDNNSDSEDDSRTEKSVKKSFGLLFNGKKKR</sequence>
<dbReference type="GO" id="GO:0005654">
    <property type="term" value="C:nucleoplasm"/>
    <property type="evidence" value="ECO:0007669"/>
    <property type="project" value="EnsemblFungi"/>
</dbReference>
<gene>
    <name evidence="2" type="primary">KAFR0B04470</name>
    <name evidence="2" type="ORF">KAFR_0B04470</name>
</gene>
<dbReference type="AlphaFoldDB" id="H2AQU3"/>
<dbReference type="GO" id="GO:0000480">
    <property type="term" value="P:endonucleolytic cleavage in 5'-ETS of tricistronic rRNA transcript (SSU-rRNA, 5.8S rRNA, LSU-rRNA)"/>
    <property type="evidence" value="ECO:0007669"/>
    <property type="project" value="EnsemblFungi"/>
</dbReference>
<dbReference type="GO" id="GO:0000472">
    <property type="term" value="P:endonucleolytic cleavage to generate mature 5'-end of SSU-rRNA from (SSU-rRNA, 5.8S rRNA, LSU-rRNA)"/>
    <property type="evidence" value="ECO:0007669"/>
    <property type="project" value="EnsemblFungi"/>
</dbReference>
<evidence type="ECO:0008006" key="4">
    <source>
        <dbReference type="Google" id="ProtNLM"/>
    </source>
</evidence>
<reference evidence="2 3" key="1">
    <citation type="journal article" date="2011" name="Proc. Natl. Acad. Sci. U.S.A.">
        <title>Evolutionary erosion of yeast sex chromosomes by mating-type switching accidents.</title>
        <authorList>
            <person name="Gordon J.L."/>
            <person name="Armisen D."/>
            <person name="Proux-Wera E."/>
            <person name="Oheigeartaigh S.S."/>
            <person name="Byrne K.P."/>
            <person name="Wolfe K.H."/>
        </authorList>
    </citation>
    <scope>NUCLEOTIDE SEQUENCE [LARGE SCALE GENOMIC DNA]</scope>
    <source>
        <strain evidence="3">ATCC 22294 / BCRC 22015 / CBS 2517 / CECT 1963 / NBRC 1671 / NRRL Y-8276</strain>
    </source>
</reference>
<dbReference type="InterPro" id="IPR022592">
    <property type="entry name" value="Nucleolar_19"/>
</dbReference>
<dbReference type="STRING" id="1071382.H2AQU3"/>
<dbReference type="HOGENOM" id="CLU_094334_0_0_1"/>
<dbReference type="EMBL" id="HE650822">
    <property type="protein sequence ID" value="CCF56743.1"/>
    <property type="molecule type" value="Genomic_DNA"/>
</dbReference>
<dbReference type="Proteomes" id="UP000005220">
    <property type="component" value="Chromosome 2"/>
</dbReference>
<dbReference type="GO" id="GO:0032040">
    <property type="term" value="C:small-subunit processome"/>
    <property type="evidence" value="ECO:0007669"/>
    <property type="project" value="EnsemblFungi"/>
</dbReference>
<evidence type="ECO:0000313" key="2">
    <source>
        <dbReference type="EMBL" id="CCF56743.1"/>
    </source>
</evidence>
<dbReference type="OrthoDB" id="4068385at2759"/>
<name>H2AQU3_KAZAF</name>
<proteinExistence type="predicted"/>
<evidence type="ECO:0000256" key="1">
    <source>
        <dbReference type="SAM" id="MobiDB-lite"/>
    </source>
</evidence>
<dbReference type="GO" id="GO:0030686">
    <property type="term" value="C:90S preribosome"/>
    <property type="evidence" value="ECO:0007669"/>
    <property type="project" value="EnsemblFungi"/>
</dbReference>
<dbReference type="Pfam" id="PF10863">
    <property type="entry name" value="NOP19"/>
    <property type="match status" value="1"/>
</dbReference>
<organism evidence="2 3">
    <name type="scientific">Kazachstania africana (strain ATCC 22294 / BCRC 22015 / CBS 2517 / CECT 1963 / NBRC 1671 / NRRL Y-8276)</name>
    <name type="common">Yeast</name>
    <name type="synonym">Kluyveromyces africanus</name>
    <dbReference type="NCBI Taxonomy" id="1071382"/>
    <lineage>
        <taxon>Eukaryota</taxon>
        <taxon>Fungi</taxon>
        <taxon>Dikarya</taxon>
        <taxon>Ascomycota</taxon>
        <taxon>Saccharomycotina</taxon>
        <taxon>Saccharomycetes</taxon>
        <taxon>Saccharomycetales</taxon>
        <taxon>Saccharomycetaceae</taxon>
        <taxon>Kazachstania</taxon>
    </lineage>
</organism>
<dbReference type="GO" id="GO:0000447">
    <property type="term" value="P:endonucleolytic cleavage in ITS1 to separate SSU-rRNA from 5.8S rRNA and LSU-rRNA from tricistronic rRNA transcript (SSU-rRNA, 5.8S rRNA, LSU-rRNA)"/>
    <property type="evidence" value="ECO:0007669"/>
    <property type="project" value="EnsemblFungi"/>
</dbReference>
<feature type="compositionally biased region" description="Polar residues" evidence="1">
    <location>
        <begin position="159"/>
        <end position="169"/>
    </location>
</feature>
<keyword evidence="3" id="KW-1185">Reference proteome</keyword>
<evidence type="ECO:0000313" key="3">
    <source>
        <dbReference type="Proteomes" id="UP000005220"/>
    </source>
</evidence>
<dbReference type="InParanoid" id="H2AQU3"/>
<dbReference type="GeneID" id="13883282"/>
<dbReference type="KEGG" id="kaf:KAFR_0B04470"/>
<feature type="region of interest" description="Disordered" evidence="1">
    <location>
        <begin position="156"/>
        <end position="196"/>
    </location>
</feature>
<protein>
    <recommendedName>
        <fullName evidence="4">Nucleolar protein 19</fullName>
    </recommendedName>
</protein>